<keyword evidence="4" id="KW-0862">Zinc</keyword>
<dbReference type="EMBL" id="QVFD01000015">
    <property type="protein sequence ID" value="RGC44466.1"/>
    <property type="molecule type" value="Genomic_DNA"/>
</dbReference>
<comment type="similarity">
    <text evidence="5">Belongs to the creatininase superfamily.</text>
</comment>
<protein>
    <submittedName>
        <fullName evidence="6">Creatininase family protein</fullName>
    </submittedName>
</protein>
<evidence type="ECO:0000256" key="3">
    <source>
        <dbReference type="ARBA" id="ARBA00022801"/>
    </source>
</evidence>
<evidence type="ECO:0000313" key="9">
    <source>
        <dbReference type="Proteomes" id="UP000261231"/>
    </source>
</evidence>
<evidence type="ECO:0000256" key="1">
    <source>
        <dbReference type="ARBA" id="ARBA00001947"/>
    </source>
</evidence>
<dbReference type="PANTHER" id="PTHR35005">
    <property type="entry name" value="3-DEHYDRO-SCYLLO-INOSOSE HYDROLASE"/>
    <property type="match status" value="1"/>
</dbReference>
<dbReference type="Pfam" id="PF02633">
    <property type="entry name" value="Creatininase"/>
    <property type="match status" value="1"/>
</dbReference>
<sequence>MALNYLYKMTSTKIKELQPKCNLAFIPLGPTEVHGPHLPLMTDFRSGLELCERAARKLQEEGIESIIATPVTYCAADVTNVFPGNTSLRVETVEMLLEDICLSLARSGFYNIMVVSGHADPGNAAAVVRGIENAKKKNNKVNGTYSAWFDKGVVEGGAAAYFNGIHPTYDLHAGESETGFGLMRYPELLDKAQIASLKPNYEGEFLFERIGAGAKDFIECGAPDAYFGDPAAATAENADKQYDVFSDYVVDEVRALLG</sequence>
<organism evidence="6 8">
    <name type="scientific">Coprococcus catus</name>
    <dbReference type="NCBI Taxonomy" id="116085"/>
    <lineage>
        <taxon>Bacteria</taxon>
        <taxon>Bacillati</taxon>
        <taxon>Bacillota</taxon>
        <taxon>Clostridia</taxon>
        <taxon>Lachnospirales</taxon>
        <taxon>Lachnospiraceae</taxon>
        <taxon>Coprococcus</taxon>
    </lineage>
</organism>
<dbReference type="GO" id="GO:0016811">
    <property type="term" value="F:hydrolase activity, acting on carbon-nitrogen (but not peptide) bonds, in linear amides"/>
    <property type="evidence" value="ECO:0007669"/>
    <property type="project" value="TreeGrafter"/>
</dbReference>
<gene>
    <name evidence="6" type="ORF">DW070_15470</name>
    <name evidence="7" type="ORF">DW747_13275</name>
</gene>
<dbReference type="Proteomes" id="UP000261231">
    <property type="component" value="Unassembled WGS sequence"/>
</dbReference>
<dbReference type="Proteomes" id="UP000260773">
    <property type="component" value="Unassembled WGS sequence"/>
</dbReference>
<keyword evidence="2" id="KW-0479">Metal-binding</keyword>
<comment type="caution">
    <text evidence="6">The sequence shown here is derived from an EMBL/GenBank/DDBJ whole genome shotgun (WGS) entry which is preliminary data.</text>
</comment>
<evidence type="ECO:0000313" key="7">
    <source>
        <dbReference type="EMBL" id="RGC44466.1"/>
    </source>
</evidence>
<dbReference type="SUPFAM" id="SSF102215">
    <property type="entry name" value="Creatininase"/>
    <property type="match status" value="1"/>
</dbReference>
<evidence type="ECO:0000256" key="2">
    <source>
        <dbReference type="ARBA" id="ARBA00022723"/>
    </source>
</evidence>
<name>A0A3E2TF57_9FIRM</name>
<keyword evidence="9" id="KW-1185">Reference proteome</keyword>
<dbReference type="InterPro" id="IPR024087">
    <property type="entry name" value="Creatininase-like_sf"/>
</dbReference>
<evidence type="ECO:0000313" key="6">
    <source>
        <dbReference type="EMBL" id="RGB73972.1"/>
    </source>
</evidence>
<dbReference type="InterPro" id="IPR003785">
    <property type="entry name" value="Creatininase/forma_Hydrolase"/>
</dbReference>
<dbReference type="GO" id="GO:0009231">
    <property type="term" value="P:riboflavin biosynthetic process"/>
    <property type="evidence" value="ECO:0007669"/>
    <property type="project" value="TreeGrafter"/>
</dbReference>
<reference evidence="8 9" key="1">
    <citation type="submission" date="2018-08" db="EMBL/GenBank/DDBJ databases">
        <title>A genome reference for cultivated species of the human gut microbiota.</title>
        <authorList>
            <person name="Zou Y."/>
            <person name="Xue W."/>
            <person name="Luo G."/>
        </authorList>
    </citation>
    <scope>NUCLEOTIDE SEQUENCE [LARGE SCALE GENOMIC DNA]</scope>
    <source>
        <strain evidence="6 8">AF45-17</strain>
        <strain evidence="7 9">AM28-39</strain>
    </source>
</reference>
<evidence type="ECO:0000313" key="8">
    <source>
        <dbReference type="Proteomes" id="UP000260773"/>
    </source>
</evidence>
<dbReference type="OrthoDB" id="9801445at2"/>
<proteinExistence type="inferred from homology"/>
<dbReference type="GO" id="GO:0046872">
    <property type="term" value="F:metal ion binding"/>
    <property type="evidence" value="ECO:0007669"/>
    <property type="project" value="UniProtKB-KW"/>
</dbReference>
<dbReference type="PANTHER" id="PTHR35005:SF1">
    <property type="entry name" value="2-AMINO-5-FORMYLAMINO-6-RIBOSYLAMINOPYRIMIDIN-4(3H)-ONE 5'-MONOPHOSPHATE DEFORMYLASE"/>
    <property type="match status" value="1"/>
</dbReference>
<dbReference type="RefSeq" id="WP_117529099.1">
    <property type="nucleotide sequence ID" value="NZ_QVFD01000015.1"/>
</dbReference>
<evidence type="ECO:0000256" key="5">
    <source>
        <dbReference type="ARBA" id="ARBA00024029"/>
    </source>
</evidence>
<accession>A0A3E2TF57</accession>
<keyword evidence="3" id="KW-0378">Hydrolase</keyword>
<dbReference type="Gene3D" id="3.40.50.10310">
    <property type="entry name" value="Creatininase"/>
    <property type="match status" value="1"/>
</dbReference>
<comment type="cofactor">
    <cofactor evidence="1">
        <name>Zn(2+)</name>
        <dbReference type="ChEBI" id="CHEBI:29105"/>
    </cofactor>
</comment>
<dbReference type="AlphaFoldDB" id="A0A3E2TF57"/>
<evidence type="ECO:0000256" key="4">
    <source>
        <dbReference type="ARBA" id="ARBA00022833"/>
    </source>
</evidence>
<dbReference type="EMBL" id="QVEP01000061">
    <property type="protein sequence ID" value="RGB73972.1"/>
    <property type="molecule type" value="Genomic_DNA"/>
</dbReference>